<accession>A0A7S4ITF6</accession>
<reference evidence="1" key="1">
    <citation type="submission" date="2021-01" db="EMBL/GenBank/DDBJ databases">
        <authorList>
            <person name="Corre E."/>
            <person name="Pelletier E."/>
            <person name="Niang G."/>
            <person name="Scheremetjew M."/>
            <person name="Finn R."/>
            <person name="Kale V."/>
            <person name="Holt S."/>
            <person name="Cochrane G."/>
            <person name="Meng A."/>
            <person name="Brown T."/>
            <person name="Cohen L."/>
        </authorList>
    </citation>
    <scope>NUCLEOTIDE SEQUENCE</scope>
    <source>
        <strain evidence="1">DIVA3 518/3/11/1/6</strain>
    </source>
</reference>
<dbReference type="PANTHER" id="PTHR28004">
    <property type="entry name" value="ZGC:162816-RELATED"/>
    <property type="match status" value="1"/>
</dbReference>
<dbReference type="InterPro" id="IPR029066">
    <property type="entry name" value="PLP-binding_barrel"/>
</dbReference>
<dbReference type="AlphaFoldDB" id="A0A7S4ITF6"/>
<dbReference type="InterPro" id="IPR051466">
    <property type="entry name" value="D-amino_acid_metab_enzyme"/>
</dbReference>
<gene>
    <name evidence="1" type="ORF">VSP0166_LOCUS16695</name>
</gene>
<dbReference type="SUPFAM" id="SSF51419">
    <property type="entry name" value="PLP-binding barrel"/>
    <property type="match status" value="1"/>
</dbReference>
<organism evidence="1">
    <name type="scientific">Vannella robusta</name>
    <dbReference type="NCBI Taxonomy" id="1487602"/>
    <lineage>
        <taxon>Eukaryota</taxon>
        <taxon>Amoebozoa</taxon>
        <taxon>Discosea</taxon>
        <taxon>Flabellinia</taxon>
        <taxon>Vannellidae</taxon>
        <taxon>Vannella</taxon>
    </lineage>
</organism>
<evidence type="ECO:0000313" key="1">
    <source>
        <dbReference type="EMBL" id="CAE2238866.1"/>
    </source>
</evidence>
<proteinExistence type="predicted"/>
<dbReference type="GO" id="GO:0008721">
    <property type="term" value="F:D-serine ammonia-lyase activity"/>
    <property type="evidence" value="ECO:0007669"/>
    <property type="project" value="TreeGrafter"/>
</dbReference>
<dbReference type="EMBL" id="HBKP01023913">
    <property type="protein sequence ID" value="CAE2238866.1"/>
    <property type="molecule type" value="Transcribed_RNA"/>
</dbReference>
<protein>
    <submittedName>
        <fullName evidence="1">Uncharacterized protein</fullName>
    </submittedName>
</protein>
<dbReference type="PANTHER" id="PTHR28004:SF2">
    <property type="entry name" value="D-SERINE DEHYDRATASE"/>
    <property type="match status" value="1"/>
</dbReference>
<dbReference type="GO" id="GO:0036088">
    <property type="term" value="P:D-serine catabolic process"/>
    <property type="evidence" value="ECO:0007669"/>
    <property type="project" value="TreeGrafter"/>
</dbReference>
<dbReference type="Gene3D" id="3.20.20.10">
    <property type="entry name" value="Alanine racemase"/>
    <property type="match status" value="1"/>
</dbReference>
<sequence>MCYNISEAELVVSTEDNVFKDVLIAYPFTKPEDVKTAFRLASQHLRDPQLPELTITVMVDCMTHLYKLSIAWHKEAEKMIHSLKTSQKKLKESYNSLKLRVCIDYDMSLCYLYNYVHLGVHRSPIYNTKKFSELVAALDDFPNLILTSVMGYEAQISGVPLNNPFTKWMNPIMKIFQRISKRDVLRKRREMKEVIRKYGYNLEFVNGGGTGSFLWTLQDPNVSEVSVGSGFLQSHIFDWFHDNESKCALTFTIECTRKPKKGTITCQSGGFIASGNICKDKAPSVFLPPKLKPYDAEGFGEVQTPLSGSDANRIDIGDYIFLRPAKAGEIAERFNEYVCIRNNTIQFTAPTYRGLGYCFF</sequence>
<name>A0A7S4ITF6_9EUKA</name>